<organism evidence="2 3">
    <name type="scientific">Blautia caecimuris</name>
    <dbReference type="NCBI Taxonomy" id="1796615"/>
    <lineage>
        <taxon>Bacteria</taxon>
        <taxon>Bacillati</taxon>
        <taxon>Bacillota</taxon>
        <taxon>Clostridia</taxon>
        <taxon>Lachnospirales</taxon>
        <taxon>Lachnospiraceae</taxon>
        <taxon>Blautia</taxon>
    </lineage>
</organism>
<keyword evidence="3" id="KW-1185">Reference proteome</keyword>
<evidence type="ECO:0000313" key="2">
    <source>
        <dbReference type="EMBL" id="MET3750793.1"/>
    </source>
</evidence>
<dbReference type="CDD" id="cd04792">
    <property type="entry name" value="LanM-like"/>
    <property type="match status" value="1"/>
</dbReference>
<dbReference type="RefSeq" id="WP_257464773.1">
    <property type="nucleotide sequence ID" value="NZ_BAABXP010000001.1"/>
</dbReference>
<gene>
    <name evidence="2" type="ORF">ABID24_002046</name>
</gene>
<dbReference type="PRINTS" id="PR01950">
    <property type="entry name" value="LANCSUPER"/>
</dbReference>
<dbReference type="Proteomes" id="UP001549106">
    <property type="component" value="Unassembled WGS sequence"/>
</dbReference>
<dbReference type="NCBIfam" id="TIGR03897">
    <property type="entry name" value="lanti_2_LanM"/>
    <property type="match status" value="1"/>
</dbReference>
<proteinExistence type="predicted"/>
<dbReference type="SUPFAM" id="SSF158745">
    <property type="entry name" value="LanC-like"/>
    <property type="match status" value="1"/>
</dbReference>
<dbReference type="EMBL" id="JBEPMJ010000014">
    <property type="protein sequence ID" value="MET3750793.1"/>
    <property type="molecule type" value="Genomic_DNA"/>
</dbReference>
<accession>A0ABV2M5U5</accession>
<dbReference type="Gene3D" id="1.50.10.20">
    <property type="match status" value="1"/>
</dbReference>
<comment type="caution">
    <text evidence="2">The sequence shown here is derived from an EMBL/GenBank/DDBJ whole genome shotgun (WGS) entry which is preliminary data.</text>
</comment>
<dbReference type="PANTHER" id="PTHR12736:SF7">
    <property type="entry name" value="LANC-LIKE PROTEIN 3"/>
    <property type="match status" value="1"/>
</dbReference>
<dbReference type="PIRSF" id="PIRSF037228">
    <property type="entry name" value="Lant_mod_RumM"/>
    <property type="match status" value="1"/>
</dbReference>
<name>A0ABV2M5U5_9FIRM</name>
<reference evidence="2 3" key="1">
    <citation type="submission" date="2024-06" db="EMBL/GenBank/DDBJ databases">
        <title>Genomic Encyclopedia of Type Strains, Phase IV (KMG-IV): sequencing the most valuable type-strain genomes for metagenomic binning, comparative biology and taxonomic classification.</title>
        <authorList>
            <person name="Goeker M."/>
        </authorList>
    </citation>
    <scope>NUCLEOTIDE SEQUENCE [LARGE SCALE GENOMIC DNA]</scope>
    <source>
        <strain evidence="2 3">DSM 29492</strain>
    </source>
</reference>
<dbReference type="PRINTS" id="PR01955">
    <property type="entry name" value="LANCFRANKIA"/>
</dbReference>
<dbReference type="InterPro" id="IPR007822">
    <property type="entry name" value="LANC-like"/>
</dbReference>
<protein>
    <submittedName>
        <fullName evidence="2">Type 2 lantibiotic biosynthesis protein LanM</fullName>
    </submittedName>
</protein>
<dbReference type="Pfam" id="PF13575">
    <property type="entry name" value="DUF4135"/>
    <property type="match status" value="1"/>
</dbReference>
<evidence type="ECO:0000259" key="1">
    <source>
        <dbReference type="Pfam" id="PF13575"/>
    </source>
</evidence>
<dbReference type="InterPro" id="IPR025410">
    <property type="entry name" value="Lant_dehyd"/>
</dbReference>
<dbReference type="Pfam" id="PF05147">
    <property type="entry name" value="LANC_like"/>
    <property type="match status" value="1"/>
</dbReference>
<evidence type="ECO:0000313" key="3">
    <source>
        <dbReference type="Proteomes" id="UP001549106"/>
    </source>
</evidence>
<dbReference type="SMART" id="SM01260">
    <property type="entry name" value="LANC_like"/>
    <property type="match status" value="1"/>
</dbReference>
<dbReference type="PANTHER" id="PTHR12736">
    <property type="entry name" value="LANC-LIKE PROTEIN"/>
    <property type="match status" value="1"/>
</dbReference>
<sequence length="920" mass="107335">MFQNFCRQVFDLGIKDLKNRKAIDIKKTDCISGLIRRQTIQNIERIAERVLIQDIHRKKETGFLQGKTPEEQYRFYHEKWLDCRENVYKILKEFPELARLLFMEIQCNYELADEILEHLETDYSQIIKTFCHGRDFGDIREVSFMGDAHNRGKKTARVEMDNGVTVYYKPHCLQNSQRYQEIYAYLCKKAGISCIEQRYLIRDTYGWEKHIEWQCCHTEEEVRRYFFRMGIHLMLGYTLGVTDLHGENVMAHGEHPVIIDLETCPGYIIQTEESSVRRKTETLLAKSVLHTGILPVLTWGAGKEAVILSAVNTGKIVTPFRVPAVKKAETSEMYIDYQPVEFEIKENTLKINDKIVNAYEYAGNLEQGFRFAYEKVLTDKAITEMLEAFYDTGARVILRHTQQYSMYRFLSWHPDYVGERKRRAQLLQVMHREGETETQKKIHDYEIQDLLENDIPCFHTEGRERCIYTGDGKSVKDYFPVSPYESWKIHIKHLGKKDCQYQCDLIWLSMTMQRKKRSSFYKKHSGTVRKTQIENQLKNIINWIVDTAVTAEDGAGWTGLQFFENGLWKMVPAGMYLYDGICGIVLLLGEYLKYFQDEKAKDVFNLAVKRMCIYTQELEMGQVNSSIRTGVFDGECSVVYTFLLLHEITGEEKYLSYAEKHFAVIKKYFSQDVNYDLLSGNAGAAIAALKLYQIKKESAESADQYLKEAVEIEKNLWNRRQTMEKGCGWKLSCAEKPLAGMAHGNSGFLMLYTALYQITGNREYLKKINLLCEYENSLYSEEKENWLDLRSPEGEQKVMNAWCHGAPGILLARLEIEKIKEHQETEEDIKRASRSLFYGKEDGRICICHGLAGRILIMKKYLEQHKNPEFREIYNQKVQELFFMLEQKDDLNASETRNPAFMNGISGVAYALLKLYTEMK</sequence>
<dbReference type="InterPro" id="IPR017146">
    <property type="entry name" value="Lanti_2_LanM"/>
</dbReference>
<feature type="domain" description="Lantibiotic biosynthesis protein dehydration" evidence="1">
    <location>
        <begin position="94"/>
        <end position="460"/>
    </location>
</feature>